<proteinExistence type="predicted"/>
<accession>A3SJC0</accession>
<sequence length="1326" mass="143845">MLTGWPVQRGPLSQQTVKLNRRDVAAAALDLAAYVDLHVLKSFPDIMSDEKIATEYAHRFLGGDMQARYLGDCGAGCYRQTPYSAWLGATEFERQATYQRFVQEIVPQLISHAPEFPIPTIEIIQVKLGQYDHATQSFPLEAAGPRTGYFGFVNAIAAKSGQITGPDLKKLPMDPGTAAEFAAHFGPGQRLVYIAYDTTVGPARIWPYGVHNYELPIKVTGLRVSLDPELQDVVYAIHPADAPETDVAVRDGVVWAQGRVALPATRFEIASPAPLKNNLWTALKPRIDSLVDVSTLPDQVILDRLPGLNLSQAELHQLAVTALGREPSPAEFNDLLRDGGRSSHFNDPFVKFRLVGGIKSHLSAARPKDESFDSTIPLRVYCETNLQTYDFAKAAFPLKPNCARHFMEIGHELSQLGIASAGGLNFDGATIFPSALPMPMQEAEPFSRAVVKTLLSFETDLSLSVRQTEAGPVLTLETTPPRNLQFHPQADLAAAAQPFGPATAGPDSGTGTDASLRQWNANKADDMAALAELPTEVRALPLDASQLGSDGVLGKLHVTLFSQREMGALTPLAQRSQLMQRRNADLAAPLGVPPDHLISVAENSQHLPVFALLPAPADSYRVTLPADGYGRSQLDLITELEVTKAVKLRLASDREAILLLARPTMAMATETRNGPVIERFEFAAPDGGIATVSRLETPPRYILMRNLAARFGIDPAPILEASLAHPNELSIYDKRARYEDLLAKLAEIPIDTSLPRYWLVGTARLGNYDFDKHGYPISSVALGLPELQRPLELEPKAISTRLDQNALSFLPYTREDAQQLDTRLQGQRTLPIRAFVIPLQVTDRYNSSLMVSARLGHAELLEPDSNPLLLQPEKVLFTLGNKEDDPSPKGPGQSPEEVLANLRAQMPEGANAIFLQHKGATKVSEVFIGPGAHPFHQRATRDLAIDWPRPQDEYQAHLLVDGLRQNPEAVLILAATNLLPSQAQGTNNTSEIGRLLIALANDIDLEISAFPPARDLGEVAAKTSYDTLVAGNPPVVLLRRRGETGPATHLFHPRDLSVAIGSGQMSYAITTAAELKFEIIPELPFQSQRQTLAEAVQNFVDTPGTALLLSPDMLRNVFPKLADLDLSGRAYPVEDVYVGIPRDHTKTASDFALLGVSGSMSADAATTVLTQEFGQIQKSSDDSLTAGGADCLAALGPAPGGTDHAGMRCMQVTLADGEVSRATLWQVIEGDVTAAVIDALKQRFGWSPFVTETRSLEGGVSRQTIGWGQPIAFSRDGLDRTDAKLPPAAVEATLWTSESYTTVHVSLIRELPQIAEAAAQAPEIKF</sequence>
<dbReference type="HOGENOM" id="CLU_259424_0_0_5"/>
<protein>
    <submittedName>
        <fullName evidence="1">Uncharacterized protein</fullName>
    </submittedName>
</protein>
<comment type="caution">
    <text evidence="1">The sequence shown here is derived from an EMBL/GenBank/DDBJ whole genome shotgun (WGS) entry which is preliminary data.</text>
</comment>
<organism evidence="1 2">
    <name type="scientific">Roseovarius nubinhibens (strain ATCC BAA-591 / DSM 15170 / ISM)</name>
    <dbReference type="NCBI Taxonomy" id="89187"/>
    <lineage>
        <taxon>Bacteria</taxon>
        <taxon>Pseudomonadati</taxon>
        <taxon>Pseudomonadota</taxon>
        <taxon>Alphaproteobacteria</taxon>
        <taxon>Rhodobacterales</taxon>
        <taxon>Roseobacteraceae</taxon>
        <taxon>Roseovarius</taxon>
    </lineage>
</organism>
<evidence type="ECO:0000313" key="1">
    <source>
        <dbReference type="EMBL" id="EAP77451.1"/>
    </source>
</evidence>
<keyword evidence="2" id="KW-1185">Reference proteome</keyword>
<name>A3SJC0_ROSNI</name>
<dbReference type="EMBL" id="AALY01000001">
    <property type="protein sequence ID" value="EAP77451.1"/>
    <property type="molecule type" value="Genomic_DNA"/>
</dbReference>
<gene>
    <name evidence="1" type="ORF">ISM_04140</name>
</gene>
<evidence type="ECO:0000313" key="2">
    <source>
        <dbReference type="Proteomes" id="UP000005954"/>
    </source>
</evidence>
<dbReference type="STRING" id="89187.ISM_04140"/>
<dbReference type="Proteomes" id="UP000005954">
    <property type="component" value="Unassembled WGS sequence"/>
</dbReference>
<reference evidence="1 2" key="1">
    <citation type="submission" date="2005-12" db="EMBL/GenBank/DDBJ databases">
        <authorList>
            <person name="Moran M.A."/>
            <person name="Ferriera S."/>
            <person name="Johnson J."/>
            <person name="Kravitz S."/>
            <person name="Halpern A."/>
            <person name="Remington K."/>
            <person name="Beeson K."/>
            <person name="Tran B."/>
            <person name="Rogers Y.-H."/>
            <person name="Friedman R."/>
            <person name="Venter J.C."/>
        </authorList>
    </citation>
    <scope>NUCLEOTIDE SEQUENCE [LARGE SCALE GENOMIC DNA]</scope>
    <source>
        <strain evidence="2">ATCC BAA-591 / DSM 15170 / ISM</strain>
    </source>
</reference>